<keyword evidence="2 7" id="KW-0732">Signal</keyword>
<feature type="signal peptide" evidence="7">
    <location>
        <begin position="1"/>
        <end position="23"/>
    </location>
</feature>
<dbReference type="SUPFAM" id="SSF53850">
    <property type="entry name" value="Periplasmic binding protein-like II"/>
    <property type="match status" value="1"/>
</dbReference>
<evidence type="ECO:0000313" key="9">
    <source>
        <dbReference type="Proteomes" id="UP000256869"/>
    </source>
</evidence>
<dbReference type="PANTHER" id="PTHR43649">
    <property type="entry name" value="ARABINOSE-BINDING PROTEIN-RELATED"/>
    <property type="match status" value="1"/>
</dbReference>
<keyword evidence="3" id="KW-0472">Membrane</keyword>
<evidence type="ECO:0000256" key="2">
    <source>
        <dbReference type="ARBA" id="ARBA00022729"/>
    </source>
</evidence>
<feature type="compositionally biased region" description="Low complexity" evidence="6">
    <location>
        <begin position="29"/>
        <end position="58"/>
    </location>
</feature>
<dbReference type="InterPro" id="IPR050490">
    <property type="entry name" value="Bact_solute-bd_prot1"/>
</dbReference>
<dbReference type="OrthoDB" id="353914at2"/>
<sequence length="572" mass="63826">MKKRFPKKFMVLALITSLVFALAACSGSNNNDKASNSPDASSPAPSSPAESSAAASDKPAGDEPGWKGDTSPIKFDWYLNFAWFPNKWGVDPTSQYVTKKTGVDINFIVPAGNENEKLNSMIASGDLPDFITLGWYEEGVKKMIEGGLVEPLNKLAEEYDPYFFKVADPAKLSWYTQPDGNIYGYPNASSSPKDFQTYGSNFLSNQTFVVRKDMYEAIGSPDMRTPEGFLNALKLAKEKFPEVNGQPIIPLAFHEFGDGGNSSIMDYVQDSSMLANFLALPRQKDGKLYDRASDPEFQIWLKTLRKANEEGLLAKDIFIDKRAQMEEKIAQGRYFAMLYQRTDFAAQQNVLYANDPNSVYIAVDGPANSKLEDPTLAGPGISGWTVTLISKKVKDKARAVKFLSYLISEEGQKDLYLGEKGVSYDTIDGKDQFLPDALNLMNTDRSAFDKKYGASYTFWMLMDTNMNLQWAPPSVEPAKQLEDWTKGKLISTSEFDLISPPATSQEGINSTKISNAWGKALTQLLLAKSDEEFDKIYADFIALRDKNGFTEIQAYKQQKYEEYAAKLKEFSK</sequence>
<evidence type="ECO:0000256" key="3">
    <source>
        <dbReference type="ARBA" id="ARBA00023136"/>
    </source>
</evidence>
<feature type="chain" id="PRO_5038556708" evidence="7">
    <location>
        <begin position="24"/>
        <end position="572"/>
    </location>
</feature>
<dbReference type="Proteomes" id="UP000256869">
    <property type="component" value="Unassembled WGS sequence"/>
</dbReference>
<keyword evidence="1" id="KW-1003">Cell membrane</keyword>
<evidence type="ECO:0000256" key="1">
    <source>
        <dbReference type="ARBA" id="ARBA00022475"/>
    </source>
</evidence>
<accession>A0A3D9ISH1</accession>
<dbReference type="Gene3D" id="3.40.190.10">
    <property type="entry name" value="Periplasmic binding protein-like II"/>
    <property type="match status" value="2"/>
</dbReference>
<dbReference type="PROSITE" id="PS51257">
    <property type="entry name" value="PROKAR_LIPOPROTEIN"/>
    <property type="match status" value="1"/>
</dbReference>
<organism evidence="8 9">
    <name type="scientific">Cohnella lupini</name>
    <dbReference type="NCBI Taxonomy" id="1294267"/>
    <lineage>
        <taxon>Bacteria</taxon>
        <taxon>Bacillati</taxon>
        <taxon>Bacillota</taxon>
        <taxon>Bacilli</taxon>
        <taxon>Bacillales</taxon>
        <taxon>Paenibacillaceae</taxon>
        <taxon>Cohnella</taxon>
    </lineage>
</organism>
<comment type="caution">
    <text evidence="8">The sequence shown here is derived from an EMBL/GenBank/DDBJ whole genome shotgun (WGS) entry which is preliminary data.</text>
</comment>
<proteinExistence type="predicted"/>
<dbReference type="EMBL" id="QRDY01000002">
    <property type="protein sequence ID" value="RED64648.1"/>
    <property type="molecule type" value="Genomic_DNA"/>
</dbReference>
<evidence type="ECO:0000256" key="7">
    <source>
        <dbReference type="SAM" id="SignalP"/>
    </source>
</evidence>
<dbReference type="InterPro" id="IPR006059">
    <property type="entry name" value="SBP"/>
</dbReference>
<keyword evidence="9" id="KW-1185">Reference proteome</keyword>
<keyword evidence="5" id="KW-0449">Lipoprotein</keyword>
<gene>
    <name evidence="8" type="ORF">DFP95_10266</name>
</gene>
<evidence type="ECO:0000313" key="8">
    <source>
        <dbReference type="EMBL" id="RED64648.1"/>
    </source>
</evidence>
<evidence type="ECO:0000256" key="5">
    <source>
        <dbReference type="ARBA" id="ARBA00023288"/>
    </source>
</evidence>
<dbReference type="AlphaFoldDB" id="A0A3D9ISH1"/>
<dbReference type="PANTHER" id="PTHR43649:SF33">
    <property type="entry name" value="POLYGALACTURONAN_RHAMNOGALACTURONAN-BINDING PROTEIN YTCQ"/>
    <property type="match status" value="1"/>
</dbReference>
<keyword evidence="4" id="KW-0564">Palmitate</keyword>
<reference evidence="8 9" key="1">
    <citation type="submission" date="2018-07" db="EMBL/GenBank/DDBJ databases">
        <title>Genomic Encyclopedia of Type Strains, Phase III (KMG-III): the genomes of soil and plant-associated and newly described type strains.</title>
        <authorList>
            <person name="Whitman W."/>
        </authorList>
    </citation>
    <scope>NUCLEOTIDE SEQUENCE [LARGE SCALE GENOMIC DNA]</scope>
    <source>
        <strain evidence="8 9">CECT 8236</strain>
    </source>
</reference>
<feature type="region of interest" description="Disordered" evidence="6">
    <location>
        <begin position="29"/>
        <end position="66"/>
    </location>
</feature>
<evidence type="ECO:0000256" key="4">
    <source>
        <dbReference type="ARBA" id="ARBA00023139"/>
    </source>
</evidence>
<dbReference type="Pfam" id="PF13416">
    <property type="entry name" value="SBP_bac_8"/>
    <property type="match status" value="1"/>
</dbReference>
<name>A0A3D9ISH1_9BACL</name>
<protein>
    <submittedName>
        <fullName evidence="8">Carbohydrate ABC transporter substrate-binding protein (CUT1 family)</fullName>
    </submittedName>
</protein>
<evidence type="ECO:0000256" key="6">
    <source>
        <dbReference type="SAM" id="MobiDB-lite"/>
    </source>
</evidence>
<dbReference type="RefSeq" id="WP_115991429.1">
    <property type="nucleotide sequence ID" value="NZ_QRDY01000002.1"/>
</dbReference>